<dbReference type="Gene3D" id="6.10.340.10">
    <property type="match status" value="1"/>
</dbReference>
<evidence type="ECO:0000259" key="7">
    <source>
        <dbReference type="PROSITE" id="PS50111"/>
    </source>
</evidence>
<feature type="coiled-coil region" evidence="5">
    <location>
        <begin position="389"/>
        <end position="416"/>
    </location>
</feature>
<keyword evidence="6" id="KW-0472">Membrane</keyword>
<gene>
    <name evidence="9" type="ORF">HG263_08665</name>
</gene>
<feature type="transmembrane region" description="Helical" evidence="6">
    <location>
        <begin position="325"/>
        <end position="348"/>
    </location>
</feature>
<dbReference type="EMBL" id="JABBPG010000003">
    <property type="protein sequence ID" value="NOU50613.1"/>
    <property type="molecule type" value="Genomic_DNA"/>
</dbReference>
<evidence type="ECO:0000256" key="3">
    <source>
        <dbReference type="ARBA" id="ARBA00029447"/>
    </source>
</evidence>
<evidence type="ECO:0000259" key="8">
    <source>
        <dbReference type="PROSITE" id="PS50885"/>
    </source>
</evidence>
<keyword evidence="2 4" id="KW-0807">Transducer</keyword>
<dbReference type="Pfam" id="PF00015">
    <property type="entry name" value="MCPsignal"/>
    <property type="match status" value="1"/>
</dbReference>
<dbReference type="AlphaFoldDB" id="A0A849VDH3"/>
<evidence type="ECO:0000313" key="10">
    <source>
        <dbReference type="Proteomes" id="UP000586305"/>
    </source>
</evidence>
<dbReference type="PROSITE" id="PS50885">
    <property type="entry name" value="HAMP"/>
    <property type="match status" value="1"/>
</dbReference>
<accession>A0A849VDH3</accession>
<proteinExistence type="inferred from homology"/>
<evidence type="ECO:0000256" key="5">
    <source>
        <dbReference type="SAM" id="Coils"/>
    </source>
</evidence>
<dbReference type="Proteomes" id="UP000586305">
    <property type="component" value="Unassembled WGS sequence"/>
</dbReference>
<comment type="subcellular location">
    <subcellularLocation>
        <location evidence="1">Membrane</location>
    </subcellularLocation>
</comment>
<dbReference type="PANTHER" id="PTHR32089:SF70">
    <property type="entry name" value="ENERGY TAXIS MODULATING METHYL ACCEPTING SENSORY TRANSDUCER"/>
    <property type="match status" value="1"/>
</dbReference>
<keyword evidence="5" id="KW-0175">Coiled coil</keyword>
<comment type="caution">
    <text evidence="9">The sequence shown here is derived from an EMBL/GenBank/DDBJ whole genome shotgun (WGS) entry which is preliminary data.</text>
</comment>
<dbReference type="CDD" id="cd06225">
    <property type="entry name" value="HAMP"/>
    <property type="match status" value="1"/>
</dbReference>
<dbReference type="SUPFAM" id="SSF58104">
    <property type="entry name" value="Methyl-accepting chemotaxis protein (MCP) signaling domain"/>
    <property type="match status" value="1"/>
</dbReference>
<comment type="similarity">
    <text evidence="3">Belongs to the methyl-accepting chemotaxis (MCP) protein family.</text>
</comment>
<dbReference type="PROSITE" id="PS50111">
    <property type="entry name" value="CHEMOTAXIS_TRANSDUC_2"/>
    <property type="match status" value="1"/>
</dbReference>
<dbReference type="SMART" id="SM00304">
    <property type="entry name" value="HAMP"/>
    <property type="match status" value="1"/>
</dbReference>
<evidence type="ECO:0000256" key="1">
    <source>
        <dbReference type="ARBA" id="ARBA00004370"/>
    </source>
</evidence>
<dbReference type="InterPro" id="IPR004089">
    <property type="entry name" value="MCPsignal_dom"/>
</dbReference>
<dbReference type="InterPro" id="IPR003660">
    <property type="entry name" value="HAMP_dom"/>
</dbReference>
<dbReference type="SMART" id="SM00283">
    <property type="entry name" value="MA"/>
    <property type="match status" value="1"/>
</dbReference>
<organism evidence="9 10">
    <name type="scientific">Pseudoalteromonas caenipelagi</name>
    <dbReference type="NCBI Taxonomy" id="2726988"/>
    <lineage>
        <taxon>Bacteria</taxon>
        <taxon>Pseudomonadati</taxon>
        <taxon>Pseudomonadota</taxon>
        <taxon>Gammaproteobacteria</taxon>
        <taxon>Alteromonadales</taxon>
        <taxon>Pseudoalteromonadaceae</taxon>
        <taxon>Pseudoalteromonas</taxon>
    </lineage>
</organism>
<dbReference type="GO" id="GO:0006935">
    <property type="term" value="P:chemotaxis"/>
    <property type="evidence" value="ECO:0007669"/>
    <property type="project" value="UniProtKB-ARBA"/>
</dbReference>
<keyword evidence="6" id="KW-1133">Transmembrane helix</keyword>
<dbReference type="GO" id="GO:0016020">
    <property type="term" value="C:membrane"/>
    <property type="evidence" value="ECO:0007669"/>
    <property type="project" value="UniProtKB-SubCell"/>
</dbReference>
<evidence type="ECO:0000256" key="4">
    <source>
        <dbReference type="PROSITE-ProRule" id="PRU00284"/>
    </source>
</evidence>
<dbReference type="PANTHER" id="PTHR32089">
    <property type="entry name" value="METHYL-ACCEPTING CHEMOTAXIS PROTEIN MCPB"/>
    <property type="match status" value="1"/>
</dbReference>
<protein>
    <submittedName>
        <fullName evidence="9">Methyl-accepting chemotaxis protein</fullName>
    </submittedName>
</protein>
<sequence>MLKQLSIKQKIILGFSSLGALLLISSGLAYTALKQIHHANMEVKSVALPILKTANALQLQQSTLSKLVSKAFSENDQANLKSIASRFAKGQHHYQQKLSELHDVTVNKPQFSALLNNIVSVSKEIDQQAKLLLSAKQEIFEARLSIKSDMQKFEQYRAVASDAMLNLELVETDNTRQRAEVAGTGIRIDDMMYTLSDNVKVINQLEAASWQSQQEDVRFLLGNVQDNFEFLKRQSQGLDVSELLNEFSEQLTKMTVLLDAPGSLYQSVEQKLTAIAQADMAYKQAELSTDKVQDTLQKLQMVSDEQFRFYESIAEQKIQQAQHTALIMALVFIVLAVFIAISTSRAMLGPLAAVNKMLGYLAQGDFSRAMKKRSDDEFGMLIDNINRVKDSLRVLLEDINTKVHELEQMSESTQQRSQTLAQNSQQQLTRIDSAANLASEIANSAQQVSAESATTLNSIQQAQEQSLSVNQIANDNKQHMLSLNTKMANAVDVMDKLTLHSESIESILDTIVSIAEQTNLLALNAAIEAARAGEQGRGFAVVADEVRTLAARTQSSTNEISTMIESLQQDTKLANNAIVDGQSTSQACAQRSESLSEAIAQIEQVLIQVHGLSARASDVASEQVSYCNKIEGVMANAQQTAKDNANEMQHMAQASESLSRFANSLTELVSRFKL</sequence>
<name>A0A849VDH3_9GAMM</name>
<dbReference type="FunFam" id="1.10.287.950:FF:000001">
    <property type="entry name" value="Methyl-accepting chemotaxis sensory transducer"/>
    <property type="match status" value="1"/>
</dbReference>
<reference evidence="9 10" key="1">
    <citation type="submission" date="2020-04" db="EMBL/GenBank/DDBJ databases">
        <title>Pseudoalteromonas caenipelagi sp. nov., isolated from a tidal flat.</title>
        <authorList>
            <person name="Park S."/>
            <person name="Yoon J.-H."/>
        </authorList>
    </citation>
    <scope>NUCLEOTIDE SEQUENCE [LARGE SCALE GENOMIC DNA]</scope>
    <source>
        <strain evidence="9 10">JBTF-M23</strain>
    </source>
</reference>
<feature type="domain" description="HAMP" evidence="8">
    <location>
        <begin position="345"/>
        <end position="397"/>
    </location>
</feature>
<feature type="domain" description="Methyl-accepting transducer" evidence="7">
    <location>
        <begin position="402"/>
        <end position="659"/>
    </location>
</feature>
<keyword evidence="10" id="KW-1185">Reference proteome</keyword>
<dbReference type="GO" id="GO:0007165">
    <property type="term" value="P:signal transduction"/>
    <property type="evidence" value="ECO:0007669"/>
    <property type="project" value="UniProtKB-KW"/>
</dbReference>
<dbReference type="Gene3D" id="1.10.287.950">
    <property type="entry name" value="Methyl-accepting chemotaxis protein"/>
    <property type="match status" value="1"/>
</dbReference>
<keyword evidence="6" id="KW-0812">Transmembrane</keyword>
<evidence type="ECO:0000256" key="2">
    <source>
        <dbReference type="ARBA" id="ARBA00023224"/>
    </source>
</evidence>
<evidence type="ECO:0000313" key="9">
    <source>
        <dbReference type="EMBL" id="NOU50613.1"/>
    </source>
</evidence>
<dbReference type="RefSeq" id="WP_171625700.1">
    <property type="nucleotide sequence ID" value="NZ_JABBPG010000003.1"/>
</dbReference>
<evidence type="ECO:0000256" key="6">
    <source>
        <dbReference type="SAM" id="Phobius"/>
    </source>
</evidence>